<dbReference type="CDD" id="cd00077">
    <property type="entry name" value="HDc"/>
    <property type="match status" value="1"/>
</dbReference>
<evidence type="ECO:0000259" key="1">
    <source>
        <dbReference type="SMART" id="SM00471"/>
    </source>
</evidence>
<dbReference type="OrthoDB" id="9814017at2"/>
<feature type="domain" description="HD/PDEase" evidence="1">
    <location>
        <begin position="45"/>
        <end position="158"/>
    </location>
</feature>
<dbReference type="Gene3D" id="1.10.3210.10">
    <property type="entry name" value="Hypothetical protein af1432"/>
    <property type="match status" value="1"/>
</dbReference>
<dbReference type="RefSeq" id="WP_138129701.1">
    <property type="nucleotide sequence ID" value="NZ_SWLG01000038.1"/>
</dbReference>
<organism evidence="2 3">
    <name type="scientific">Exobacillus caeni</name>
    <dbReference type="NCBI Taxonomy" id="2574798"/>
    <lineage>
        <taxon>Bacteria</taxon>
        <taxon>Bacillati</taxon>
        <taxon>Bacillota</taxon>
        <taxon>Bacilli</taxon>
        <taxon>Bacillales</taxon>
        <taxon>Guptibacillaceae</taxon>
        <taxon>Exobacillus</taxon>
    </lineage>
</organism>
<gene>
    <name evidence="2" type="ORF">FCL54_23430</name>
</gene>
<keyword evidence="3" id="KW-1185">Reference proteome</keyword>
<dbReference type="Proteomes" id="UP000308230">
    <property type="component" value="Unassembled WGS sequence"/>
</dbReference>
<evidence type="ECO:0000313" key="2">
    <source>
        <dbReference type="EMBL" id="TLS34898.1"/>
    </source>
</evidence>
<dbReference type="FunFam" id="1.10.3210.10:FF:000026">
    <property type="entry name" value="Metal-dependent phosphohydrolase"/>
    <property type="match status" value="1"/>
</dbReference>
<dbReference type="GO" id="GO:0006203">
    <property type="term" value="P:dGTP catabolic process"/>
    <property type="evidence" value="ECO:0007669"/>
    <property type="project" value="TreeGrafter"/>
</dbReference>
<dbReference type="AlphaFoldDB" id="A0A5R9F0G2"/>
<dbReference type="InterPro" id="IPR003607">
    <property type="entry name" value="HD/PDEase_dom"/>
</dbReference>
<protein>
    <submittedName>
        <fullName evidence="2">HD domain-containing protein</fullName>
    </submittedName>
</protein>
<comment type="caution">
    <text evidence="2">The sequence shown here is derived from an EMBL/GenBank/DDBJ whole genome shotgun (WGS) entry which is preliminary data.</text>
</comment>
<dbReference type="EMBL" id="SWLG01000038">
    <property type="protein sequence ID" value="TLS34898.1"/>
    <property type="molecule type" value="Genomic_DNA"/>
</dbReference>
<dbReference type="GO" id="GO:0008832">
    <property type="term" value="F:dGTPase activity"/>
    <property type="evidence" value="ECO:0007669"/>
    <property type="project" value="TreeGrafter"/>
</dbReference>
<reference evidence="2 3" key="1">
    <citation type="submission" date="2019-04" db="EMBL/GenBank/DDBJ databases">
        <title>Bacillus caeni sp. nov., a bacterium isolated from mangrove sediment.</title>
        <authorList>
            <person name="Huang H."/>
            <person name="Mo K."/>
            <person name="Hu Y."/>
        </authorList>
    </citation>
    <scope>NUCLEOTIDE SEQUENCE [LARGE SCALE GENOMIC DNA]</scope>
    <source>
        <strain evidence="2 3">HB172195</strain>
    </source>
</reference>
<dbReference type="PANTHER" id="PTHR11373:SF41">
    <property type="entry name" value="METAL-DEPENDENT PHOSPHOHYDROLASE"/>
    <property type="match status" value="1"/>
</dbReference>
<sequence>MLMKDELYGDFHLEGVLEELIHSKPVQRLKHVHQGGASYLVNERWNTTRFGHSVGVMLLVRKMGGSLEEQIAGLLHDVSHTAFSHVVDLVFNHSEEDYHEKIFKNVVQHSEIPRILEAHKLDPQLVFRNDYPILEQPLPELCADRIDYTLRDLFAFGTITKEEVDAFLEHMYFAEGRICLTSVESAEWFVEMYYKEVVDYFLDPLNIYAYDVLAKAIQTAIEKEIVKEQDLMLDDETVLTLMVQSKDEEVNSLLRQLHFNVKVEEDSADHHIFGAKKLRIIDPAVFTGDRVSPVSTLSDKVAALNEKATHKSKQGTYVKVINA</sequence>
<dbReference type="Pfam" id="PF01966">
    <property type="entry name" value="HD"/>
    <property type="match status" value="1"/>
</dbReference>
<accession>A0A5R9F0G2</accession>
<evidence type="ECO:0000313" key="3">
    <source>
        <dbReference type="Proteomes" id="UP000308230"/>
    </source>
</evidence>
<dbReference type="InterPro" id="IPR050135">
    <property type="entry name" value="dGTPase-like"/>
</dbReference>
<dbReference type="InterPro" id="IPR006674">
    <property type="entry name" value="HD_domain"/>
</dbReference>
<dbReference type="SUPFAM" id="SSF109604">
    <property type="entry name" value="HD-domain/PDEase-like"/>
    <property type="match status" value="1"/>
</dbReference>
<name>A0A5R9F0G2_9BACL</name>
<dbReference type="SMART" id="SM00471">
    <property type="entry name" value="HDc"/>
    <property type="match status" value="1"/>
</dbReference>
<dbReference type="PANTHER" id="PTHR11373">
    <property type="entry name" value="DEOXYNUCLEOSIDE TRIPHOSPHATE TRIPHOSPHOHYDROLASE"/>
    <property type="match status" value="1"/>
</dbReference>
<proteinExistence type="predicted"/>